<dbReference type="PANTHER" id="PTHR48081:SF25">
    <property type="entry name" value="PUTATIVE (AFU_ORTHOLOGUE AFUA_3G11560)-RELATED"/>
    <property type="match status" value="1"/>
</dbReference>
<sequence>MAEVASASGEQLESRASRPGILKLLRLGLSYTPLITRVSLSHSLNLAATSPYNDVRTAVTVAAIRAFLAPSERSRNITLPQAQRRTIIRVPVRGRVWISRYTCPVPPEAASVQACVEKAIESQAAGHHDTFPVVQMPDVVPVEGEWTGYRAEAQPSEPLPKVSEEEKYARMMRGTRSPETTILYFHGGAHAFMDPSTHRTTVKKLAKITGGRAFSVRYRLAPQNVFPSALVDCFVAYLTLLYPPPGAFHEPVEAKHLVLAGDSAGGNLAMGLIQLLVDLNRMGEHVMWHGEARPIPVPAAVAGNSPWLDITHSSLPFYSGDVPEAFDYIGPPSDLGRHGYKPCETWPSSPPRKYVYATDDMLMHPYVTSTMRRDWTGFPPVYLCIGWERLAYENKFLAQKLWRDGVVVVLDEFEAMPHCFALVVTKLAESRRCLNAWAGFIRQAAEGETLTSRATTIQARTVKETPLDFGDLCDVSDEVVRQRVVDTIEKTRAWNPFASRL</sequence>
<dbReference type="InterPro" id="IPR013094">
    <property type="entry name" value="AB_hydrolase_3"/>
</dbReference>
<dbReference type="PROSITE" id="PS01174">
    <property type="entry name" value="LIPASE_GDXG_SER"/>
    <property type="match status" value="1"/>
</dbReference>
<evidence type="ECO:0000313" key="6">
    <source>
        <dbReference type="Proteomes" id="UP000078544"/>
    </source>
</evidence>
<comment type="similarity">
    <text evidence="1">Belongs to the 'GDXG' lipolytic enzyme family.</text>
</comment>
<dbReference type="Gene3D" id="3.40.50.1820">
    <property type="entry name" value="alpha/beta hydrolase"/>
    <property type="match status" value="1"/>
</dbReference>
<feature type="active site" evidence="3">
    <location>
        <position position="263"/>
    </location>
</feature>
<feature type="domain" description="Alpha/beta hydrolase fold-3" evidence="4">
    <location>
        <begin position="182"/>
        <end position="310"/>
    </location>
</feature>
<protein>
    <submittedName>
        <fullName evidence="5">Acetyl-hydrolase</fullName>
    </submittedName>
</protein>
<dbReference type="STRING" id="1081109.A0A162IP48"/>
<dbReference type="EMBL" id="AZGY01000007">
    <property type="protein sequence ID" value="KZZ96762.1"/>
    <property type="molecule type" value="Genomic_DNA"/>
</dbReference>
<dbReference type="InterPro" id="IPR050300">
    <property type="entry name" value="GDXG_lipolytic_enzyme"/>
</dbReference>
<reference evidence="5 6" key="1">
    <citation type="journal article" date="2016" name="Genome Biol. Evol.">
        <title>Divergent and convergent evolution of fungal pathogenicity.</title>
        <authorList>
            <person name="Shang Y."/>
            <person name="Xiao G."/>
            <person name="Zheng P."/>
            <person name="Cen K."/>
            <person name="Zhan S."/>
            <person name="Wang C."/>
        </authorList>
    </citation>
    <scope>NUCLEOTIDE SEQUENCE [LARGE SCALE GENOMIC DNA]</scope>
    <source>
        <strain evidence="5 6">RCEF 2490</strain>
    </source>
</reference>
<dbReference type="SUPFAM" id="SSF53474">
    <property type="entry name" value="alpha/beta-Hydrolases"/>
    <property type="match status" value="1"/>
</dbReference>
<evidence type="ECO:0000256" key="1">
    <source>
        <dbReference type="ARBA" id="ARBA00010515"/>
    </source>
</evidence>
<keyword evidence="2 5" id="KW-0378">Hydrolase</keyword>
<organism evidence="5 6">
    <name type="scientific">Moelleriella libera RCEF 2490</name>
    <dbReference type="NCBI Taxonomy" id="1081109"/>
    <lineage>
        <taxon>Eukaryota</taxon>
        <taxon>Fungi</taxon>
        <taxon>Dikarya</taxon>
        <taxon>Ascomycota</taxon>
        <taxon>Pezizomycotina</taxon>
        <taxon>Sordariomycetes</taxon>
        <taxon>Hypocreomycetidae</taxon>
        <taxon>Hypocreales</taxon>
        <taxon>Clavicipitaceae</taxon>
        <taxon>Moelleriella</taxon>
    </lineage>
</organism>
<proteinExistence type="inferred from homology"/>
<keyword evidence="6" id="KW-1185">Reference proteome</keyword>
<comment type="caution">
    <text evidence="5">The sequence shown here is derived from an EMBL/GenBank/DDBJ whole genome shotgun (WGS) entry which is preliminary data.</text>
</comment>
<dbReference type="PANTHER" id="PTHR48081">
    <property type="entry name" value="AB HYDROLASE SUPERFAMILY PROTEIN C4A8.06C"/>
    <property type="match status" value="1"/>
</dbReference>
<gene>
    <name evidence="5" type="ORF">AAL_03991</name>
</gene>
<accession>A0A162IP48</accession>
<evidence type="ECO:0000256" key="2">
    <source>
        <dbReference type="ARBA" id="ARBA00022801"/>
    </source>
</evidence>
<evidence type="ECO:0000259" key="4">
    <source>
        <dbReference type="Pfam" id="PF07859"/>
    </source>
</evidence>
<dbReference type="Proteomes" id="UP000078544">
    <property type="component" value="Unassembled WGS sequence"/>
</dbReference>
<dbReference type="Pfam" id="PF07859">
    <property type="entry name" value="Abhydrolase_3"/>
    <property type="match status" value="1"/>
</dbReference>
<dbReference type="InterPro" id="IPR033140">
    <property type="entry name" value="Lipase_GDXG_put_SER_AS"/>
</dbReference>
<evidence type="ECO:0000313" key="5">
    <source>
        <dbReference type="EMBL" id="KZZ96762.1"/>
    </source>
</evidence>
<evidence type="ECO:0000256" key="3">
    <source>
        <dbReference type="PROSITE-ProRule" id="PRU10038"/>
    </source>
</evidence>
<dbReference type="OrthoDB" id="5354320at2759"/>
<dbReference type="InterPro" id="IPR029058">
    <property type="entry name" value="AB_hydrolase_fold"/>
</dbReference>
<name>A0A162IP48_9HYPO</name>
<dbReference type="AlphaFoldDB" id="A0A162IP48"/>
<dbReference type="GO" id="GO:0016787">
    <property type="term" value="F:hydrolase activity"/>
    <property type="evidence" value="ECO:0007669"/>
    <property type="project" value="UniProtKB-KW"/>
</dbReference>